<proteinExistence type="inferred from homology"/>
<dbReference type="PROSITE" id="PS50928">
    <property type="entry name" value="ABC_TM1"/>
    <property type="match status" value="1"/>
</dbReference>
<dbReference type="GO" id="GO:0055085">
    <property type="term" value="P:transmembrane transport"/>
    <property type="evidence" value="ECO:0007669"/>
    <property type="project" value="InterPro"/>
</dbReference>
<dbReference type="Gene3D" id="1.10.3720.10">
    <property type="entry name" value="MetI-like"/>
    <property type="match status" value="1"/>
</dbReference>
<feature type="transmembrane region" description="Helical" evidence="7">
    <location>
        <begin position="263"/>
        <end position="287"/>
    </location>
</feature>
<accession>A0A7V4WLS3</accession>
<evidence type="ECO:0000256" key="2">
    <source>
        <dbReference type="ARBA" id="ARBA00022448"/>
    </source>
</evidence>
<evidence type="ECO:0000259" key="8">
    <source>
        <dbReference type="PROSITE" id="PS50928"/>
    </source>
</evidence>
<dbReference type="InterPro" id="IPR035906">
    <property type="entry name" value="MetI-like_sf"/>
</dbReference>
<dbReference type="PANTHER" id="PTHR30193:SF1">
    <property type="entry name" value="ABC TRANSPORTER PERMEASE PROTEIN YESP-RELATED"/>
    <property type="match status" value="1"/>
</dbReference>
<dbReference type="InterPro" id="IPR051393">
    <property type="entry name" value="ABC_transporter_permease"/>
</dbReference>
<organism evidence="9">
    <name type="scientific">Candidatus Caldatribacterium saccharofermentans</name>
    <dbReference type="NCBI Taxonomy" id="1454753"/>
    <lineage>
        <taxon>Bacteria</taxon>
        <taxon>Pseudomonadati</taxon>
        <taxon>Atribacterota</taxon>
        <taxon>Atribacteria</taxon>
        <taxon>Atribacterales</taxon>
        <taxon>Candidatus Caldatribacteriaceae</taxon>
        <taxon>Candidatus Caldatribacterium</taxon>
    </lineage>
</organism>
<evidence type="ECO:0000256" key="5">
    <source>
        <dbReference type="ARBA" id="ARBA00022989"/>
    </source>
</evidence>
<feature type="domain" description="ABC transmembrane type-1" evidence="8">
    <location>
        <begin position="68"/>
        <end position="284"/>
    </location>
</feature>
<dbReference type="AlphaFoldDB" id="A0A7V4WLS3"/>
<feature type="transmembrane region" description="Helical" evidence="7">
    <location>
        <begin position="105"/>
        <end position="127"/>
    </location>
</feature>
<evidence type="ECO:0000256" key="3">
    <source>
        <dbReference type="ARBA" id="ARBA00022475"/>
    </source>
</evidence>
<dbReference type="InterPro" id="IPR000515">
    <property type="entry name" value="MetI-like"/>
</dbReference>
<gene>
    <name evidence="9" type="ORF">ENW11_07885</name>
</gene>
<keyword evidence="3" id="KW-1003">Cell membrane</keyword>
<evidence type="ECO:0000256" key="7">
    <source>
        <dbReference type="RuleBase" id="RU363032"/>
    </source>
</evidence>
<protein>
    <submittedName>
        <fullName evidence="9">Sugar ABC transporter permease</fullName>
    </submittedName>
</protein>
<dbReference type="PANTHER" id="PTHR30193">
    <property type="entry name" value="ABC TRANSPORTER PERMEASE PROTEIN"/>
    <property type="match status" value="1"/>
</dbReference>
<feature type="transmembrane region" description="Helical" evidence="7">
    <location>
        <begin position="72"/>
        <end position="93"/>
    </location>
</feature>
<feature type="transmembrane region" description="Helical" evidence="7">
    <location>
        <begin position="12"/>
        <end position="37"/>
    </location>
</feature>
<keyword evidence="5 7" id="KW-1133">Transmembrane helix</keyword>
<feature type="transmembrane region" description="Helical" evidence="7">
    <location>
        <begin position="206"/>
        <end position="227"/>
    </location>
</feature>
<evidence type="ECO:0000256" key="6">
    <source>
        <dbReference type="ARBA" id="ARBA00023136"/>
    </source>
</evidence>
<dbReference type="GO" id="GO:0005886">
    <property type="term" value="C:plasma membrane"/>
    <property type="evidence" value="ECO:0007669"/>
    <property type="project" value="UniProtKB-SubCell"/>
</dbReference>
<name>A0A7V4WLS3_9BACT</name>
<comment type="similarity">
    <text evidence="7">Belongs to the binding-protein-dependent transport system permease family.</text>
</comment>
<dbReference type="CDD" id="cd06261">
    <property type="entry name" value="TM_PBP2"/>
    <property type="match status" value="1"/>
</dbReference>
<comment type="subcellular location">
    <subcellularLocation>
        <location evidence="1 7">Cell membrane</location>
        <topology evidence="1 7">Multi-pass membrane protein</topology>
    </subcellularLocation>
</comment>
<keyword evidence="2 7" id="KW-0813">Transport</keyword>
<sequence>MTRSGESRKAYLFVLPWILGFVLFTGGPILATIVLSFTKWDLIGFPNWIGLGNYARLFRQGSEFWIVLKFTAFYTVFSVAISVGWALFEAALLNARNIRGTSLFGFFYFIPAVVPMVALTFAFQLILHKELGILNYVLSLLGLRETPNWLVDPKLVVWVVVALNIYTFYAGQMMLIFDSALKEVPRELYEAAEIDGAGRFTQFLKITLPAISPILLFNLVTATISSLNTSFTLLYPLTAGGPGKVTQAISLDIYHNAFKTFRVGYACAESIILFGIAALASLLMFVLSKRWVYYEV</sequence>
<keyword evidence="6 7" id="KW-0472">Membrane</keyword>
<reference evidence="9" key="1">
    <citation type="journal article" date="2020" name="mSystems">
        <title>Genome- and Community-Level Interaction Insights into Carbon Utilization and Element Cycling Functions of Hydrothermarchaeota in Hydrothermal Sediment.</title>
        <authorList>
            <person name="Zhou Z."/>
            <person name="Liu Y."/>
            <person name="Xu W."/>
            <person name="Pan J."/>
            <person name="Luo Z.H."/>
            <person name="Li M."/>
        </authorList>
    </citation>
    <scope>NUCLEOTIDE SEQUENCE [LARGE SCALE GENOMIC DNA]</scope>
    <source>
        <strain evidence="9">SpSt-82</strain>
    </source>
</reference>
<comment type="caution">
    <text evidence="9">The sequence shown here is derived from an EMBL/GenBank/DDBJ whole genome shotgun (WGS) entry which is preliminary data.</text>
</comment>
<evidence type="ECO:0000256" key="4">
    <source>
        <dbReference type="ARBA" id="ARBA00022692"/>
    </source>
</evidence>
<dbReference type="EMBL" id="DTIY01000059">
    <property type="protein sequence ID" value="HGY39707.1"/>
    <property type="molecule type" value="Genomic_DNA"/>
</dbReference>
<keyword evidence="4 7" id="KW-0812">Transmembrane</keyword>
<evidence type="ECO:0000256" key="1">
    <source>
        <dbReference type="ARBA" id="ARBA00004651"/>
    </source>
</evidence>
<evidence type="ECO:0000313" key="9">
    <source>
        <dbReference type="EMBL" id="HGY39707.1"/>
    </source>
</evidence>
<dbReference type="Pfam" id="PF00528">
    <property type="entry name" value="BPD_transp_1"/>
    <property type="match status" value="1"/>
</dbReference>
<dbReference type="SUPFAM" id="SSF161098">
    <property type="entry name" value="MetI-like"/>
    <property type="match status" value="1"/>
</dbReference>
<feature type="transmembrane region" description="Helical" evidence="7">
    <location>
        <begin position="155"/>
        <end position="177"/>
    </location>
</feature>